<name>A0A1X0NV94_9TRYP</name>
<dbReference type="AlphaFoldDB" id="A0A1X0NV94"/>
<dbReference type="PANTHER" id="PTHR10746:SF6">
    <property type="entry name" value="LARGE RIBOSOMAL SUBUNIT PROTEIN UL4M"/>
    <property type="match status" value="1"/>
</dbReference>
<dbReference type="SUPFAM" id="SSF52166">
    <property type="entry name" value="Ribosomal protein L4"/>
    <property type="match status" value="1"/>
</dbReference>
<keyword evidence="2" id="KW-0689">Ribosomal protein</keyword>
<dbReference type="GeneID" id="39985758"/>
<dbReference type="PANTHER" id="PTHR10746">
    <property type="entry name" value="50S RIBOSOMAL PROTEIN L4"/>
    <property type="match status" value="1"/>
</dbReference>
<dbReference type="InterPro" id="IPR013005">
    <property type="entry name" value="Ribosomal_uL4-like"/>
</dbReference>
<protein>
    <recommendedName>
        <fullName evidence="4">Large ribosomal subunit protein uL4m</fullName>
    </recommendedName>
</protein>
<dbReference type="OrthoDB" id="275876at2759"/>
<dbReference type="VEuPathDB" id="TriTrypDB:TM35_000161060"/>
<comment type="caution">
    <text evidence="5">The sequence shown here is derived from an EMBL/GenBank/DDBJ whole genome shotgun (WGS) entry which is preliminary data.</text>
</comment>
<reference evidence="5 6" key="1">
    <citation type="submission" date="2017-03" db="EMBL/GenBank/DDBJ databases">
        <title>An alternative strategy for trypanosome survival in the mammalian bloodstream revealed through genome and transcriptome analysis of the ubiquitous bovine parasite Trypanosoma (Megatrypanum) theileri.</title>
        <authorList>
            <person name="Kelly S."/>
            <person name="Ivens A."/>
            <person name="Mott A."/>
            <person name="O'Neill E."/>
            <person name="Emms D."/>
            <person name="Macleod O."/>
            <person name="Voorheis P."/>
            <person name="Matthews J."/>
            <person name="Matthews K."/>
            <person name="Carrington M."/>
        </authorList>
    </citation>
    <scope>NUCLEOTIDE SEQUENCE [LARGE SCALE GENOMIC DNA]</scope>
    <source>
        <strain evidence="5">Edinburgh</strain>
    </source>
</reference>
<keyword evidence="6" id="KW-1185">Reference proteome</keyword>
<dbReference type="STRING" id="67003.A0A1X0NV94"/>
<comment type="similarity">
    <text evidence="1">Belongs to the universal ribosomal protein uL4 family.</text>
</comment>
<keyword evidence="3" id="KW-0687">Ribonucleoprotein</keyword>
<evidence type="ECO:0000313" key="6">
    <source>
        <dbReference type="Proteomes" id="UP000192257"/>
    </source>
</evidence>
<evidence type="ECO:0000256" key="2">
    <source>
        <dbReference type="ARBA" id="ARBA00022980"/>
    </source>
</evidence>
<sequence>MAMRRVAFSAALSLRGSKRHIIFSPRYDWRTSGVHDIAPRDEGDFVYEGAQQTLPGAHPLPLYDPHNTVTRPLVSPYLPSPQRSHPYFTEPLPELPHFDTTKPVVYTYGTMKERIIVPVYNLNNEIIYTRELDPFIFGMYPETEELSKNITYWMVRCQNFASKWDYETREIWRKAKKNWPNTGMGMPRASNRKNHQYPWGGRTKPSKPWNMLMPTMDVKTWSRSNRMMLTLKLLQGRLQVVDRLTLAEPTQECYLNLCRNMSWDVRHMGGGVLFMDGGSRLTPSSEFDRSFFFGSFFNGRNKIVRPTVLCDEQYDYNKTASKQRMKGPKGPKNPIPINRFNVYDAMKHERLVITEGALMQLEEELYEHKLQVLPPHIRNQLPVRNYLDSEVLGDCVPPLQTIQMETAARTEEIESSMYQTFLDNPYHPWKDEVNASYAVDAADGTVQQFTNGKKTSWSMLH</sequence>
<evidence type="ECO:0000313" key="5">
    <source>
        <dbReference type="EMBL" id="ORC88468.1"/>
    </source>
</evidence>
<dbReference type="InterPro" id="IPR023574">
    <property type="entry name" value="Ribosomal_uL4_dom_sf"/>
</dbReference>
<dbReference type="GO" id="GO:0006412">
    <property type="term" value="P:translation"/>
    <property type="evidence" value="ECO:0007669"/>
    <property type="project" value="InterPro"/>
</dbReference>
<dbReference type="Pfam" id="PF00573">
    <property type="entry name" value="Ribosomal_L4"/>
    <property type="match status" value="1"/>
</dbReference>
<dbReference type="GO" id="GO:1990904">
    <property type="term" value="C:ribonucleoprotein complex"/>
    <property type="evidence" value="ECO:0007669"/>
    <property type="project" value="UniProtKB-KW"/>
</dbReference>
<dbReference type="Proteomes" id="UP000192257">
    <property type="component" value="Unassembled WGS sequence"/>
</dbReference>
<evidence type="ECO:0000256" key="4">
    <source>
        <dbReference type="ARBA" id="ARBA00040565"/>
    </source>
</evidence>
<evidence type="ECO:0000256" key="3">
    <source>
        <dbReference type="ARBA" id="ARBA00023274"/>
    </source>
</evidence>
<dbReference type="RefSeq" id="XP_028882534.1">
    <property type="nucleotide sequence ID" value="XM_029025978.1"/>
</dbReference>
<evidence type="ECO:0000256" key="1">
    <source>
        <dbReference type="ARBA" id="ARBA00010528"/>
    </source>
</evidence>
<dbReference type="GO" id="GO:0003735">
    <property type="term" value="F:structural constituent of ribosome"/>
    <property type="evidence" value="ECO:0007669"/>
    <property type="project" value="InterPro"/>
</dbReference>
<organism evidence="5 6">
    <name type="scientific">Trypanosoma theileri</name>
    <dbReference type="NCBI Taxonomy" id="67003"/>
    <lineage>
        <taxon>Eukaryota</taxon>
        <taxon>Discoba</taxon>
        <taxon>Euglenozoa</taxon>
        <taxon>Kinetoplastea</taxon>
        <taxon>Metakinetoplastina</taxon>
        <taxon>Trypanosomatida</taxon>
        <taxon>Trypanosomatidae</taxon>
        <taxon>Trypanosoma</taxon>
    </lineage>
</organism>
<dbReference type="EMBL" id="NBCO01000016">
    <property type="protein sequence ID" value="ORC88468.1"/>
    <property type="molecule type" value="Genomic_DNA"/>
</dbReference>
<proteinExistence type="inferred from homology"/>
<accession>A0A1X0NV94</accession>
<dbReference type="GO" id="GO:0005840">
    <property type="term" value="C:ribosome"/>
    <property type="evidence" value="ECO:0007669"/>
    <property type="project" value="UniProtKB-KW"/>
</dbReference>
<dbReference type="Gene3D" id="3.40.1370.10">
    <property type="match status" value="1"/>
</dbReference>
<gene>
    <name evidence="5" type="ORF">TM35_000161060</name>
</gene>
<dbReference type="InterPro" id="IPR002136">
    <property type="entry name" value="Ribosomal_uL4"/>
</dbReference>